<dbReference type="InterPro" id="IPR011013">
    <property type="entry name" value="Gal_mutarotase_sf_dom"/>
</dbReference>
<comment type="function">
    <text evidence="8">Mutarotase that catalyzes the interconversion of beta-D-galactose and alpha-D-galactose during galactose metabolism. Beta-D-galactose is metabolized in the liver into glucose 1-phosphate, the primary metabolic fuel, by the action of four enzymes that constitute the Leloir pathway: GALM, GALK1 (galactokinase), GALT (galactose-1-phosphate uridylyltransferase) and GALE (UDP-galactose-4'-epimerase). Involved in the maintenance of the equilibrium between the beta- and alpha-anomers of galactose, therefore ensuring a sufficient supply of the alpha-anomer for GALK1. Also active on D-glucose although shows a preference for galactose over glucose.</text>
</comment>
<comment type="similarity">
    <text evidence="3">Belongs to the aldose epimerase family.</text>
</comment>
<evidence type="ECO:0000256" key="2">
    <source>
        <dbReference type="ARBA" id="ARBA00004947"/>
    </source>
</evidence>
<evidence type="ECO:0000256" key="1">
    <source>
        <dbReference type="ARBA" id="ARBA00001712"/>
    </source>
</evidence>
<dbReference type="InterPro" id="IPR014718">
    <property type="entry name" value="GH-type_carb-bd"/>
</dbReference>
<comment type="catalytic activity">
    <reaction evidence="1">
        <text>alpha-D-galactose = beta-D-galactose</text>
        <dbReference type="Rhea" id="RHEA:28675"/>
        <dbReference type="ChEBI" id="CHEBI:27667"/>
        <dbReference type="ChEBI" id="CHEBI:28061"/>
        <dbReference type="EC" id="5.1.3.3"/>
    </reaction>
    <physiologicalReaction direction="right-to-left" evidence="1">
        <dbReference type="Rhea" id="RHEA:28677"/>
    </physiologicalReaction>
</comment>
<protein>
    <recommendedName>
        <fullName evidence="4">Galactose mutarotase</fullName>
    </recommendedName>
    <alternativeName>
        <fullName evidence="7">Aldose 1-epimerase</fullName>
    </alternativeName>
</protein>
<dbReference type="SUPFAM" id="SSF74650">
    <property type="entry name" value="Galactose mutarotase-like"/>
    <property type="match status" value="1"/>
</dbReference>
<dbReference type="CDD" id="cd09019">
    <property type="entry name" value="galactose_mutarotase_like"/>
    <property type="match status" value="1"/>
</dbReference>
<dbReference type="PANTHER" id="PTHR10091:SF0">
    <property type="entry name" value="GALACTOSE MUTAROTASE"/>
    <property type="match status" value="1"/>
</dbReference>
<accession>A0ABN7AZ00</accession>
<evidence type="ECO:0000313" key="10">
    <source>
        <dbReference type="Proteomes" id="UP001307889"/>
    </source>
</evidence>
<dbReference type="Gene3D" id="2.70.98.10">
    <property type="match status" value="1"/>
</dbReference>
<proteinExistence type="inferred from homology"/>
<evidence type="ECO:0000256" key="4">
    <source>
        <dbReference type="ARBA" id="ARBA00021023"/>
    </source>
</evidence>
<dbReference type="InterPro" id="IPR047215">
    <property type="entry name" value="Galactose_mutarotase-like"/>
</dbReference>
<reference evidence="9 10" key="1">
    <citation type="submission" date="2023-09" db="EMBL/GenBank/DDBJ databases">
        <title>Nesidiocoris tenuis whole genome shotgun sequence.</title>
        <authorList>
            <person name="Shibata T."/>
            <person name="Shimoda M."/>
            <person name="Kobayashi T."/>
            <person name="Uehara T."/>
        </authorList>
    </citation>
    <scope>NUCLEOTIDE SEQUENCE [LARGE SCALE GENOMIC DNA]</scope>
    <source>
        <strain evidence="9 10">Japan</strain>
    </source>
</reference>
<evidence type="ECO:0000256" key="7">
    <source>
        <dbReference type="ARBA" id="ARBA00032729"/>
    </source>
</evidence>
<keyword evidence="10" id="KW-1185">Reference proteome</keyword>
<keyword evidence="5" id="KW-0413">Isomerase</keyword>
<dbReference type="EMBL" id="AP028914">
    <property type="protein sequence ID" value="BES95737.1"/>
    <property type="molecule type" value="Genomic_DNA"/>
</dbReference>
<organism evidence="9 10">
    <name type="scientific">Nesidiocoris tenuis</name>
    <dbReference type="NCBI Taxonomy" id="355587"/>
    <lineage>
        <taxon>Eukaryota</taxon>
        <taxon>Metazoa</taxon>
        <taxon>Ecdysozoa</taxon>
        <taxon>Arthropoda</taxon>
        <taxon>Hexapoda</taxon>
        <taxon>Insecta</taxon>
        <taxon>Pterygota</taxon>
        <taxon>Neoptera</taxon>
        <taxon>Paraneoptera</taxon>
        <taxon>Hemiptera</taxon>
        <taxon>Heteroptera</taxon>
        <taxon>Panheteroptera</taxon>
        <taxon>Cimicomorpha</taxon>
        <taxon>Miridae</taxon>
        <taxon>Dicyphina</taxon>
        <taxon>Nesidiocoris</taxon>
    </lineage>
</organism>
<dbReference type="InterPro" id="IPR008183">
    <property type="entry name" value="Aldose_1/G6P_1-epimerase"/>
</dbReference>
<name>A0ABN7AZ00_9HEMI</name>
<keyword evidence="6" id="KW-0119">Carbohydrate metabolism</keyword>
<comment type="pathway">
    <text evidence="2">Carbohydrate metabolism; galactose metabolism.</text>
</comment>
<dbReference type="Proteomes" id="UP001307889">
    <property type="component" value="Chromosome 6"/>
</dbReference>
<gene>
    <name evidence="9" type="ORF">NTJ_08546</name>
</gene>
<evidence type="ECO:0000256" key="5">
    <source>
        <dbReference type="ARBA" id="ARBA00023235"/>
    </source>
</evidence>
<evidence type="ECO:0000256" key="6">
    <source>
        <dbReference type="ARBA" id="ARBA00023277"/>
    </source>
</evidence>
<evidence type="ECO:0000256" key="8">
    <source>
        <dbReference type="ARBA" id="ARBA00045743"/>
    </source>
</evidence>
<dbReference type="Pfam" id="PF01263">
    <property type="entry name" value="Aldose_epim"/>
    <property type="match status" value="1"/>
</dbReference>
<sequence length="422" mass="46276">MEPGVSVEKSDYADLVLPQCGMTKIIKYKLCNGFMSVEIINYGATIVGIYLPDSNGKKSNVILGYDSITGYLNGKNGYLGATIGRYGHRIANATFNLKEQTYCLSKNDGNHSYHGGVQGFDKKVWDSRVEGNTVLMTYRSCDLEQGFPGDLDVSVQFVLTNRNQFMVAYNAVPIDKTTPINIMNQLYFNLSDDPDSGDASRHAVKVDSEFVLNMSHDSIPTGDAEQITDGPLDVRKYVPIDELSSLSSKRASISGKSAKSREGVTIATQDGTKDTTFRSDSYTVGTYSSPNTGVYYCIEGLGLRPHAKIKYEPSGRSVQIFSNQPCLYLSLGQELADSAPKIGKAGCHVGILAQTGNFPDAVHQEKFPTPWVSPGETYQHTIVYKFRVSGLDCSDEEDGLPKKEEESLDRKCFEQNAKAVEG</sequence>
<evidence type="ECO:0000256" key="3">
    <source>
        <dbReference type="ARBA" id="ARBA00006206"/>
    </source>
</evidence>
<dbReference type="PANTHER" id="PTHR10091">
    <property type="entry name" value="ALDOSE-1-EPIMERASE"/>
    <property type="match status" value="1"/>
</dbReference>
<evidence type="ECO:0000313" key="9">
    <source>
        <dbReference type="EMBL" id="BES95737.1"/>
    </source>
</evidence>